<dbReference type="InterPro" id="IPR002686">
    <property type="entry name" value="Transposase_17"/>
</dbReference>
<accession>A0ABT1P3B7</accession>
<dbReference type="Proteomes" id="UP001205566">
    <property type="component" value="Unassembled WGS sequence"/>
</dbReference>
<reference evidence="2" key="1">
    <citation type="thesis" date="2020" institute="Technische Universitat Dresden" country="Dresden, Germany">
        <title>The Agarolytic System of Microbulbifer elongatus PORT2, Isolated from Batu Karas, Pangandaran West Java Indonesia.</title>
        <authorList>
            <person name="Anggraeni S.R."/>
        </authorList>
    </citation>
    <scope>NUCLEOTIDE SEQUENCE</scope>
    <source>
        <strain evidence="2">PORT2</strain>
    </source>
</reference>
<proteinExistence type="predicted"/>
<keyword evidence="3" id="KW-1185">Reference proteome</keyword>
<dbReference type="Pfam" id="PF01797">
    <property type="entry name" value="Y1_Tnp"/>
    <property type="match status" value="1"/>
</dbReference>
<dbReference type="Gene3D" id="3.30.70.1290">
    <property type="entry name" value="Transposase IS200-like"/>
    <property type="match status" value="1"/>
</dbReference>
<dbReference type="SMART" id="SM01321">
    <property type="entry name" value="Y1_Tnp"/>
    <property type="match status" value="1"/>
</dbReference>
<comment type="caution">
    <text evidence="2">The sequence shown here is derived from an EMBL/GenBank/DDBJ whole genome shotgun (WGS) entry which is preliminary data.</text>
</comment>
<evidence type="ECO:0000259" key="1">
    <source>
        <dbReference type="SMART" id="SM01321"/>
    </source>
</evidence>
<name>A0ABT1P3B7_9GAMM</name>
<dbReference type="PANTHER" id="PTHR34322">
    <property type="entry name" value="TRANSPOSASE, Y1_TNP DOMAIN-CONTAINING"/>
    <property type="match status" value="1"/>
</dbReference>
<evidence type="ECO:0000313" key="3">
    <source>
        <dbReference type="Proteomes" id="UP001205566"/>
    </source>
</evidence>
<dbReference type="EMBL" id="JACASI010000035">
    <property type="protein sequence ID" value="MCQ3830613.1"/>
    <property type="molecule type" value="Genomic_DNA"/>
</dbReference>
<protein>
    <submittedName>
        <fullName evidence="2">Transposase</fullName>
    </submittedName>
</protein>
<dbReference type="SUPFAM" id="SSF143422">
    <property type="entry name" value="Transposase IS200-like"/>
    <property type="match status" value="1"/>
</dbReference>
<dbReference type="InterPro" id="IPR036515">
    <property type="entry name" value="Transposase_17_sf"/>
</dbReference>
<feature type="domain" description="Transposase IS200-like" evidence="1">
    <location>
        <begin position="9"/>
        <end position="125"/>
    </location>
</feature>
<gene>
    <name evidence="2" type="ORF">HXX02_14320</name>
</gene>
<evidence type="ECO:0000313" key="2">
    <source>
        <dbReference type="EMBL" id="MCQ3830613.1"/>
    </source>
</evidence>
<sequence length="231" mass="26678">MPRKARILVANMPHHVVQRGHNREAVFLADEDYQYYRDNLFEWKDKLGIKLYAWCLMTNHVHLLVEPGDRAESVSLLMKRVAGRQAAYVNKLEGRRGSLWEGRFKASVVQAESYFLACCRYIELNPVRAGMVRGPRQYKWSSYRERVGADVSGVLDSHTELQRLGRSGAERVAAYKEFVKAGVSSDELAFLSEAWSRNQLTGNSRFVDEIERRVGLRVEHRRPGRPRIEID</sequence>
<organism evidence="2 3">
    <name type="scientific">Microbulbifer elongatus</name>
    <dbReference type="NCBI Taxonomy" id="86173"/>
    <lineage>
        <taxon>Bacteria</taxon>
        <taxon>Pseudomonadati</taxon>
        <taxon>Pseudomonadota</taxon>
        <taxon>Gammaproteobacteria</taxon>
        <taxon>Cellvibrionales</taxon>
        <taxon>Microbulbiferaceae</taxon>
        <taxon>Microbulbifer</taxon>
    </lineage>
</organism>
<dbReference type="PANTHER" id="PTHR34322:SF2">
    <property type="entry name" value="TRANSPOSASE IS200-LIKE DOMAIN-CONTAINING PROTEIN"/>
    <property type="match status" value="1"/>
</dbReference>